<feature type="region of interest" description="Disordered" evidence="1">
    <location>
        <begin position="581"/>
        <end position="690"/>
    </location>
</feature>
<feature type="region of interest" description="Disordered" evidence="1">
    <location>
        <begin position="727"/>
        <end position="765"/>
    </location>
</feature>
<organism evidence="2 3">
    <name type="scientific">Filobasidium floriforme</name>
    <dbReference type="NCBI Taxonomy" id="5210"/>
    <lineage>
        <taxon>Eukaryota</taxon>
        <taxon>Fungi</taxon>
        <taxon>Dikarya</taxon>
        <taxon>Basidiomycota</taxon>
        <taxon>Agaricomycotina</taxon>
        <taxon>Tremellomycetes</taxon>
        <taxon>Filobasidiales</taxon>
        <taxon>Filobasidiaceae</taxon>
        <taxon>Filobasidium</taxon>
    </lineage>
</organism>
<dbReference type="Proteomes" id="UP000812966">
    <property type="component" value="Unassembled WGS sequence"/>
</dbReference>
<comment type="caution">
    <text evidence="2">The sequence shown here is derived from an EMBL/GenBank/DDBJ whole genome shotgun (WGS) entry which is preliminary data.</text>
</comment>
<feature type="compositionally biased region" description="Basic and acidic residues" evidence="1">
    <location>
        <begin position="644"/>
        <end position="669"/>
    </location>
</feature>
<evidence type="ECO:0000313" key="2">
    <source>
        <dbReference type="EMBL" id="KAG7579977.1"/>
    </source>
</evidence>
<feature type="compositionally biased region" description="Basic and acidic residues" evidence="1">
    <location>
        <begin position="612"/>
        <end position="622"/>
    </location>
</feature>
<dbReference type="AlphaFoldDB" id="A0A8K0JSE3"/>
<accession>A0A8K0JSE3</accession>
<evidence type="ECO:0000256" key="1">
    <source>
        <dbReference type="SAM" id="MobiDB-lite"/>
    </source>
</evidence>
<keyword evidence="3" id="KW-1185">Reference proteome</keyword>
<evidence type="ECO:0000313" key="3">
    <source>
        <dbReference type="Proteomes" id="UP000812966"/>
    </source>
</evidence>
<dbReference type="EMBL" id="JABELV010000002">
    <property type="protein sequence ID" value="KAG7579977.1"/>
    <property type="molecule type" value="Genomic_DNA"/>
</dbReference>
<protein>
    <submittedName>
        <fullName evidence="2">Uncharacterized protein</fullName>
    </submittedName>
</protein>
<gene>
    <name evidence="2" type="ORF">FFLO_00185</name>
</gene>
<feature type="compositionally biased region" description="Polar residues" evidence="1">
    <location>
        <begin position="598"/>
        <end position="609"/>
    </location>
</feature>
<sequence length="765" mass="87605">MAREFDHRNFTVSQLSRWRNELLDIIIDHFDNKVPQPEVLLAGYRRHIGEPEFELVTSGHHDKQRYRLMTNLVYYAPREEHQITSWSHLKLVLPDAINNRRQQRGLGLILPDKYQPFVNVPLFQQRIIIQRYWRLRKKYTHDESRALVEIEMKALLDTLPDFVWDNDGRAADLATVGERSEDQSDDDDILAAGYADLGDLAHDLLWKSEIGRLEARYQYGYTEPEDHWNRGFRKLRRLVKRSTGIAFKLKEIPQVLNKLAKSGRRCCTPGCPDAKDDSGFLALFYLPDAQSLAKWWRHPDQFIVPAGLNWTDVVGIQCPLHYTIDDWRIRTGVQTMAYMELEREAQYAFHETLATEIAHFFPCWAGCNDYKIPGTAGYPDPLRVHPGVCHACHSDRQRARKNLEIKSEGWKRIGMGNQQWRAEMEVTYDKSQRKPCHQCKRGTIEECDIRSTRPFGFVDNNSRLVCHDCFHSLRGAQASGQWYPPVSANDMEHLAKLITTTESESPWSKIVEFLKERCWFQHPIYGPLGWAIQDVWEIYTSFGARLNPAGPFPGPDEDRNNQHGHVYPLMVDASSTWGTVNGDITLSGMEGEEKQKRPGQNGSPMMTLQNEEEVRYHERSSSEESEDEPAETLPTPECEALGCGDKRKREDEEVDRSDKRLKSELDHPTHQSYGGAEPARAPSYGTLPQQHSLPIDQLQQYHETHSAGGPSRPTVTAQVNHWLAQNRIRTGRAAPSSYDNDAAGPSSRLDPSSTPFGSDADQVPL</sequence>
<name>A0A8K0JSE3_9TREE</name>
<reference evidence="2" key="1">
    <citation type="submission" date="2020-04" db="EMBL/GenBank/DDBJ databases">
        <title>Analysis of mating type loci in Filobasidium floriforme.</title>
        <authorList>
            <person name="Nowrousian M."/>
        </authorList>
    </citation>
    <scope>NUCLEOTIDE SEQUENCE</scope>
    <source>
        <strain evidence="2">CBS 6242</strain>
    </source>
</reference>
<proteinExistence type="predicted"/>